<evidence type="ECO:0000256" key="1">
    <source>
        <dbReference type="ARBA" id="ARBA00022723"/>
    </source>
</evidence>
<dbReference type="PANTHER" id="PTHR43690:SF18">
    <property type="entry name" value="INSULIN-DEGRADING ENZYME-RELATED"/>
    <property type="match status" value="1"/>
</dbReference>
<name>A0A915I4Z3_ROMCU</name>
<accession>A0A915I4Z3</accession>
<dbReference type="GO" id="GO:0046872">
    <property type="term" value="F:metal ion binding"/>
    <property type="evidence" value="ECO:0007669"/>
    <property type="project" value="UniProtKB-KW"/>
</dbReference>
<evidence type="ECO:0000259" key="3">
    <source>
        <dbReference type="Pfam" id="PF16187"/>
    </source>
</evidence>
<dbReference type="InterPro" id="IPR050626">
    <property type="entry name" value="Peptidase_M16"/>
</dbReference>
<dbReference type="Gene3D" id="3.30.830.10">
    <property type="entry name" value="Metalloenzyme, LuxS/M16 peptidase-like"/>
    <property type="match status" value="3"/>
</dbReference>
<dbReference type="GO" id="GO:0051603">
    <property type="term" value="P:proteolysis involved in protein catabolic process"/>
    <property type="evidence" value="ECO:0007669"/>
    <property type="project" value="TreeGrafter"/>
</dbReference>
<organism evidence="5 6">
    <name type="scientific">Romanomermis culicivorax</name>
    <name type="common">Nematode worm</name>
    <dbReference type="NCBI Taxonomy" id="13658"/>
    <lineage>
        <taxon>Eukaryota</taxon>
        <taxon>Metazoa</taxon>
        <taxon>Ecdysozoa</taxon>
        <taxon>Nematoda</taxon>
        <taxon>Enoplea</taxon>
        <taxon>Dorylaimia</taxon>
        <taxon>Mermithida</taxon>
        <taxon>Mermithoidea</taxon>
        <taxon>Mermithidae</taxon>
        <taxon>Romanomermis</taxon>
    </lineage>
</organism>
<dbReference type="WBParaSite" id="nRc.2.0.1.t09212-RA">
    <property type="protein sequence ID" value="nRc.2.0.1.t09212-RA"/>
    <property type="gene ID" value="nRc.2.0.1.g09212"/>
</dbReference>
<dbReference type="GO" id="GO:0043171">
    <property type="term" value="P:peptide catabolic process"/>
    <property type="evidence" value="ECO:0007669"/>
    <property type="project" value="TreeGrafter"/>
</dbReference>
<feature type="region of interest" description="Disordered" evidence="2">
    <location>
        <begin position="650"/>
        <end position="670"/>
    </location>
</feature>
<dbReference type="InterPro" id="IPR032632">
    <property type="entry name" value="Peptidase_M16_M"/>
</dbReference>
<dbReference type="GO" id="GO:0005739">
    <property type="term" value="C:mitochondrion"/>
    <property type="evidence" value="ECO:0007669"/>
    <property type="project" value="TreeGrafter"/>
</dbReference>
<proteinExistence type="predicted"/>
<feature type="domain" description="Coenzyme PQQ synthesis protein F-like C-terminal lobe" evidence="4">
    <location>
        <begin position="497"/>
        <end position="589"/>
    </location>
</feature>
<evidence type="ECO:0000313" key="5">
    <source>
        <dbReference type="Proteomes" id="UP000887565"/>
    </source>
</evidence>
<sequence length="670" mass="78324">MRLIFPIPKYNLSLENSGLFSYVIRLFGDQRPGGLFHKLKRDGFIHFLTIRFQKLAKSFAFFNVEMQLTSSGIERWRQILRTFFQFTGFTVGQGVQELFYDDMKFLESLDYRFKTVASSLNTATLTNELLYERNVSFRKPIYLFPRLPKMIDGEKFRNFYSDLLQPDNCIITLISPEFRNETNRIEKWFNTKYRLSKLSTNFSTLLQKDQTSGDHQFRTFPSNDLIPTRFNLLPLEDGKLSLKPVMIIDNDHLTAWYKQELRYSQPRTAIYAKISSSDQFSDPQLAIAAEIYAKSVNHQWKVDSFDFNVKMASHKMSILLDRSITLLLNSSNISQSAFQSSKTRTLQTLEKNQESSLKNLDYYSEYLTTKNIWSREERIAAGENLTYAQFRDINGIFFSRSHVESFIFGNTNKKEAIQFNRMISDIWNPKNQSKSARKKRKNIKNFIRPILLPEGGEFVFRLNASNVSDDSYVRILYQNADDSNLTDVVLNDFLCFLLEKECYDQLRVKEKVGSALECKSWSHFGVYGLQITVVGRKPPDYLDERIDQFLNRSQLFLKALPNFDEMKELRISDLRRTPDGDVTLADNFWFEIVNGRYDFDRGRREIDLLRHLTKENMKNFHQTKLSLKSSKRRKLSIHIAGGDIVPLQKSELKNQPAKRKASLSVQGEKQ</sequence>
<dbReference type="GO" id="GO:0005829">
    <property type="term" value="C:cytosol"/>
    <property type="evidence" value="ECO:0007669"/>
    <property type="project" value="TreeGrafter"/>
</dbReference>
<evidence type="ECO:0000256" key="2">
    <source>
        <dbReference type="SAM" id="MobiDB-lite"/>
    </source>
</evidence>
<evidence type="ECO:0000313" key="6">
    <source>
        <dbReference type="WBParaSite" id="nRc.2.0.1.t09212-RA"/>
    </source>
</evidence>
<dbReference type="PANTHER" id="PTHR43690">
    <property type="entry name" value="NARDILYSIN"/>
    <property type="match status" value="1"/>
</dbReference>
<dbReference type="Pfam" id="PF16187">
    <property type="entry name" value="Peptidase_M16_M"/>
    <property type="match status" value="1"/>
</dbReference>
<dbReference type="AlphaFoldDB" id="A0A915I4Z3"/>
<protein>
    <submittedName>
        <fullName evidence="6">Peptidase M16 middle/third domain-containing protein</fullName>
    </submittedName>
</protein>
<dbReference type="GO" id="GO:0004222">
    <property type="term" value="F:metalloendopeptidase activity"/>
    <property type="evidence" value="ECO:0007669"/>
    <property type="project" value="TreeGrafter"/>
</dbReference>
<dbReference type="Pfam" id="PF22456">
    <property type="entry name" value="PqqF-like_C_4"/>
    <property type="match status" value="1"/>
</dbReference>
<reference evidence="6" key="1">
    <citation type="submission" date="2022-11" db="UniProtKB">
        <authorList>
            <consortium name="WormBaseParasite"/>
        </authorList>
    </citation>
    <scope>IDENTIFICATION</scope>
</reference>
<dbReference type="SUPFAM" id="SSF63411">
    <property type="entry name" value="LuxS/MPP-like metallohydrolase"/>
    <property type="match status" value="3"/>
</dbReference>
<dbReference type="Proteomes" id="UP000887565">
    <property type="component" value="Unplaced"/>
</dbReference>
<keyword evidence="5" id="KW-1185">Reference proteome</keyword>
<feature type="domain" description="Peptidase M16 middle/third" evidence="3">
    <location>
        <begin position="152"/>
        <end position="301"/>
    </location>
</feature>
<dbReference type="InterPro" id="IPR054734">
    <property type="entry name" value="PqqF-like_C_4"/>
</dbReference>
<dbReference type="OMA" id="IQNSALH"/>
<dbReference type="InterPro" id="IPR011249">
    <property type="entry name" value="Metalloenz_LuxS/M16"/>
</dbReference>
<keyword evidence="1" id="KW-0479">Metal-binding</keyword>
<evidence type="ECO:0000259" key="4">
    <source>
        <dbReference type="Pfam" id="PF22456"/>
    </source>
</evidence>